<sequence length="212" mass="24189">MSLGAPPGMLFCVRWMSVMLSNPPSGREQKPRKARLRSAEFEQVSDEFFRRRVEGRVVGVDRENTITRLGRNHRPLHVDRDRLVPETLDIGPLDRAEVPRRRLGLPLERLHRLRHQPFNRVRHVLGATLTIEGRLDHLLRDRRGETVLGYDSPRCHFLWPLVGGEVDSILSVLRHHGRQIDQPGLAFGHALGDLGDGNAGEAVTHEDCRLRL</sequence>
<protein>
    <submittedName>
        <fullName evidence="1">Uncharacterized protein</fullName>
    </submittedName>
</protein>
<accession>E0XT33</accession>
<name>E0XT33_9PROT</name>
<dbReference type="EMBL" id="GU474868">
    <property type="protein sequence ID" value="ADI17574.1"/>
    <property type="molecule type" value="Genomic_DNA"/>
</dbReference>
<proteinExistence type="predicted"/>
<dbReference type="AlphaFoldDB" id="E0XT33"/>
<reference evidence="1" key="1">
    <citation type="journal article" date="2011" name="Environ. Microbiol.">
        <title>Time-series analyses of Monterey Bay coastal microbial picoplankton using a 'genome proxy' microarray.</title>
        <authorList>
            <person name="Rich V.I."/>
            <person name="Pham V.D."/>
            <person name="Eppley J."/>
            <person name="Shi Y."/>
            <person name="DeLong E.F."/>
        </authorList>
    </citation>
    <scope>NUCLEOTIDE SEQUENCE</scope>
</reference>
<evidence type="ECO:0000313" key="1">
    <source>
        <dbReference type="EMBL" id="ADI17574.1"/>
    </source>
</evidence>
<organism evidence="1">
    <name type="scientific">uncultured alpha proteobacterium HF0130_06E21</name>
    <dbReference type="NCBI Taxonomy" id="710808"/>
    <lineage>
        <taxon>Bacteria</taxon>
        <taxon>Pseudomonadati</taxon>
        <taxon>Pseudomonadota</taxon>
        <taxon>Alphaproteobacteria</taxon>
        <taxon>environmental samples</taxon>
    </lineage>
</organism>